<evidence type="ECO:0000313" key="3">
    <source>
        <dbReference type="Proteomes" id="UP000275078"/>
    </source>
</evidence>
<feature type="chain" id="PRO_5018264638" description="Concanavalin A-like lectin/glucanase" evidence="1">
    <location>
        <begin position="20"/>
        <end position="217"/>
    </location>
</feature>
<gene>
    <name evidence="2" type="ORF">BJ508DRAFT_242477</name>
</gene>
<dbReference type="EMBL" id="ML119740">
    <property type="protein sequence ID" value="RPA76657.1"/>
    <property type="molecule type" value="Genomic_DNA"/>
</dbReference>
<dbReference type="OrthoDB" id="3360643at2759"/>
<name>A0A3N4HTP2_ASCIM</name>
<evidence type="ECO:0008006" key="4">
    <source>
        <dbReference type="Google" id="ProtNLM"/>
    </source>
</evidence>
<sequence>MRLLAPLLLFLAHLTSVQAATWYFLRWNLPSGGNGYTSFSGSMRIPRIPKAGTYYLWPGLQPADNTGVLQAVLDGRKGTWWIGCGWCCQNPSLPWGGGFNTYQGETVQFEFTRNGNVWNSKLVRNGQTTTGSFNLGNKRMNQALLAIELTGVPWDFGALQFDNLVIKADTTQTGWCTNAPENYNGATAYSRNNVRASVSGNTATCNIGQVVLQAPAK</sequence>
<reference evidence="2 3" key="1">
    <citation type="journal article" date="2018" name="Nat. Ecol. Evol.">
        <title>Pezizomycetes genomes reveal the molecular basis of ectomycorrhizal truffle lifestyle.</title>
        <authorList>
            <person name="Murat C."/>
            <person name="Payen T."/>
            <person name="Noel B."/>
            <person name="Kuo A."/>
            <person name="Morin E."/>
            <person name="Chen J."/>
            <person name="Kohler A."/>
            <person name="Krizsan K."/>
            <person name="Balestrini R."/>
            <person name="Da Silva C."/>
            <person name="Montanini B."/>
            <person name="Hainaut M."/>
            <person name="Levati E."/>
            <person name="Barry K.W."/>
            <person name="Belfiori B."/>
            <person name="Cichocki N."/>
            <person name="Clum A."/>
            <person name="Dockter R.B."/>
            <person name="Fauchery L."/>
            <person name="Guy J."/>
            <person name="Iotti M."/>
            <person name="Le Tacon F."/>
            <person name="Lindquist E.A."/>
            <person name="Lipzen A."/>
            <person name="Malagnac F."/>
            <person name="Mello A."/>
            <person name="Molinier V."/>
            <person name="Miyauchi S."/>
            <person name="Poulain J."/>
            <person name="Riccioni C."/>
            <person name="Rubini A."/>
            <person name="Sitrit Y."/>
            <person name="Splivallo R."/>
            <person name="Traeger S."/>
            <person name="Wang M."/>
            <person name="Zifcakova L."/>
            <person name="Wipf D."/>
            <person name="Zambonelli A."/>
            <person name="Paolocci F."/>
            <person name="Nowrousian M."/>
            <person name="Ottonello S."/>
            <person name="Baldrian P."/>
            <person name="Spatafora J.W."/>
            <person name="Henrissat B."/>
            <person name="Nagy L.G."/>
            <person name="Aury J.M."/>
            <person name="Wincker P."/>
            <person name="Grigoriev I.V."/>
            <person name="Bonfante P."/>
            <person name="Martin F.M."/>
        </authorList>
    </citation>
    <scope>NUCLEOTIDE SEQUENCE [LARGE SCALE GENOMIC DNA]</scope>
    <source>
        <strain evidence="2 3">RN42</strain>
    </source>
</reference>
<dbReference type="STRING" id="1160509.A0A3N4HTP2"/>
<keyword evidence="3" id="KW-1185">Reference proteome</keyword>
<proteinExistence type="predicted"/>
<organism evidence="2 3">
    <name type="scientific">Ascobolus immersus RN42</name>
    <dbReference type="NCBI Taxonomy" id="1160509"/>
    <lineage>
        <taxon>Eukaryota</taxon>
        <taxon>Fungi</taxon>
        <taxon>Dikarya</taxon>
        <taxon>Ascomycota</taxon>
        <taxon>Pezizomycotina</taxon>
        <taxon>Pezizomycetes</taxon>
        <taxon>Pezizales</taxon>
        <taxon>Ascobolaceae</taxon>
        <taxon>Ascobolus</taxon>
    </lineage>
</organism>
<dbReference type="Proteomes" id="UP000275078">
    <property type="component" value="Unassembled WGS sequence"/>
</dbReference>
<feature type="signal peptide" evidence="1">
    <location>
        <begin position="1"/>
        <end position="19"/>
    </location>
</feature>
<accession>A0A3N4HTP2</accession>
<protein>
    <recommendedName>
        <fullName evidence="4">Concanavalin A-like lectin/glucanase</fullName>
    </recommendedName>
</protein>
<dbReference type="AlphaFoldDB" id="A0A3N4HTP2"/>
<evidence type="ECO:0000256" key="1">
    <source>
        <dbReference type="SAM" id="SignalP"/>
    </source>
</evidence>
<evidence type="ECO:0000313" key="2">
    <source>
        <dbReference type="EMBL" id="RPA76657.1"/>
    </source>
</evidence>
<keyword evidence="1" id="KW-0732">Signal</keyword>